<dbReference type="SUPFAM" id="SSF50985">
    <property type="entry name" value="RCC1/BLIP-II"/>
    <property type="match status" value="4"/>
</dbReference>
<dbReference type="Pfam" id="PF00041">
    <property type="entry name" value="fn3"/>
    <property type="match status" value="4"/>
</dbReference>
<dbReference type="InterPro" id="IPR058923">
    <property type="entry name" value="RCC1-like_dom"/>
</dbReference>
<dbReference type="PROSITE" id="PS50853">
    <property type="entry name" value="FN3"/>
    <property type="match status" value="4"/>
</dbReference>
<accession>A0A229UVJ6</accession>
<organism evidence="3 4">
    <name type="scientific">Paenibacillus rigui</name>
    <dbReference type="NCBI Taxonomy" id="554312"/>
    <lineage>
        <taxon>Bacteria</taxon>
        <taxon>Bacillati</taxon>
        <taxon>Bacillota</taxon>
        <taxon>Bacilli</taxon>
        <taxon>Bacillales</taxon>
        <taxon>Paenibacillaceae</taxon>
        <taxon>Paenibacillus</taxon>
    </lineage>
</organism>
<dbReference type="Pfam" id="PF25390">
    <property type="entry name" value="WD40_RLD"/>
    <property type="match status" value="3"/>
</dbReference>
<keyword evidence="4" id="KW-1185">Reference proteome</keyword>
<dbReference type="InterPro" id="IPR009091">
    <property type="entry name" value="RCC1/BLIP-II"/>
</dbReference>
<feature type="domain" description="Fibronectin type-III" evidence="2">
    <location>
        <begin position="1538"/>
        <end position="1633"/>
    </location>
</feature>
<feature type="domain" description="Fibronectin type-III" evidence="2">
    <location>
        <begin position="1100"/>
        <end position="1187"/>
    </location>
</feature>
<dbReference type="CDD" id="cd00063">
    <property type="entry name" value="FN3"/>
    <property type="match status" value="6"/>
</dbReference>
<evidence type="ECO:0000259" key="2">
    <source>
        <dbReference type="PROSITE" id="PS50853"/>
    </source>
</evidence>
<dbReference type="InterPro" id="IPR013783">
    <property type="entry name" value="Ig-like_fold"/>
</dbReference>
<dbReference type="EMBL" id="NMQW01000005">
    <property type="protein sequence ID" value="OXM87400.1"/>
    <property type="molecule type" value="Genomic_DNA"/>
</dbReference>
<keyword evidence="1" id="KW-0677">Repeat</keyword>
<dbReference type="PROSITE" id="PS50012">
    <property type="entry name" value="RCC1_3"/>
    <property type="match status" value="19"/>
</dbReference>
<sequence length="1745" mass="185379">MSFMKTKRLISTITILVILFSMLFTNNLFAKEGIHLQESIPTTVTSNIYKPSSNSKMTVSNQTYQNESIETGSPIYPLNGFTSISENVYDNEPVNLMLGEVTSTSVNLKWDKPGNKENLGYFIYNGTELAGTVTTTTYSVYGLTPSNQYQFTIRGIDKYGNLSQPSNVLTVMTLEDSILQPAIPIDLQLVEQSESSVTLGWKAPKEQEEVTGFEIYMNNLLVATVTRETLDFTFNGLNAGTSYIFTLKAINESRKIITQSNELAVQMRSSRSAAFKSTLMSIVSPSKMLSMGVDYSVGLKDDGTVWQWGHMLNEQNGLFKSQMTPENVRLITDAVSIASGDYFGLALKNDGTVWGWGNGHNGQLGPNVFETYGIAKQIPGLSNVKSITTGRDFSVALKDDGTVWTWGNNNYGQLGNGTTSSNSPSPQQIAGLTGIIAVSAKEAHTLALKNDGTVWAWGYNDSGQLGDGSTLTRLTPQKVSGITNVSEIAAGGSHSLAIKTDGTVWAWGTNSAGILGNTSISGQSTVPVPVSLTGVFRKISAGLGYSLAIKNDGTIWSWGDNADGQLGLGSKGGYGSVPSQIQGFIGISSVTAGSSHSGAITSTGTYLSWGYNFDGQLGNGIRSSGSVVPKELIGPNLNGPDVVPPTIPISFYASINSNKVTLNWTSSSDNVAVQSYNVYNGNVLLKSNTFSGDTYTLMPGMPYAFSVSAIDTSGNESPRTNAINFQLPGVEPIKAQMALGVTHSLVLLNNGTVWAWGKGGLGNGMDYMYGPEISIRSVTPVQTRINDVFSIAAGYEHSLALKNDGTVWSWGRNDFGQLGNGTTANQSYPVQVSGLSNISAIAAGWYNSVALKSDGTVWTWGRNHKGQLGNGTTNDSNTPVQVANLVGVKAIYSSGEFTLALKNDGTVWAWGSNYAGQLGDGTTVDRWSPVRVLVSGEIQALAVGRAHSLVLKKDGTVWGWGNNNQGELGDGTKIDRLLPVQVIGINNVKGIAAGSYHSMAYMNNGSLWAWGYNDYGQVGNDCSVECITPIKVDGIINTVAIAAGDEHSAALTSDGIYYTWGYNSGGQLGNGTAGTGHNAAKPGMVIGPNVNPADTASPSAPSNLSAEVGTVSLKLSWNASTDNVAVKDYTVYLGNTVVKILNYGETSYTIRDLIPETAYNIKVKASDASGNESSMSEIAVTMNALPAFKNDIVAGENTSYALKTDGTLWSWGENNYGQLGDGTTIDRVAPVYVDKNIIDVAAGAAHGIALRNDKTVFTWGSDEYEQLGNGAGIYYTGPTVSDLFNIKQVAAGRFHSLALSDDGTVWSWGYVSGWEYLLGSSAPEKVPNLTNVKAIAAKGNFSLALKNDGTVWAWGSNSAGQMGDGTTVDSFAPKQVVGLQGIKEIRAGAEFCLALKNDGTLWTWGANDYGQLGNGTTSNALIPIQVLGIQDVKGIAAGFYHSMAYQEDGTLWTWGKNSGGQLGTGNLIDSTTPLKVQEITNAERIAGGYSHSAAWTSAGVFYAWGVNANGQIGNGTKIESNIPLQVIGPNVNPEDIVPPTAPLNLVAVIKPTSKSLNWKASVDNVGVSEYVIYNGSTLVATNTNGETTYILGDLPEGTSYSFHVVAKDATGNISLSSNIVTGVVDFQVPTPPRNLKVTEQVGDALTLSWSGSTDNREVAGYYVYNGSEVIGEASASTTTYTIKDYIKGDINYTYTFTVKAIDTAGNLSDASNWVIVETLADTFRDGAVIYYQYDGNGNIIKIKND</sequence>
<dbReference type="PANTHER" id="PTHR22870">
    <property type="entry name" value="REGULATOR OF CHROMOSOME CONDENSATION"/>
    <property type="match status" value="1"/>
</dbReference>
<reference evidence="3 4" key="1">
    <citation type="submission" date="2017-07" db="EMBL/GenBank/DDBJ databases">
        <title>Genome sequencing and assembly of Paenibacillus rigui.</title>
        <authorList>
            <person name="Mayilraj S."/>
        </authorList>
    </citation>
    <scope>NUCLEOTIDE SEQUENCE [LARGE SCALE GENOMIC DNA]</scope>
    <source>
        <strain evidence="3 4">JCM 16352</strain>
    </source>
</reference>
<dbReference type="Proteomes" id="UP000215509">
    <property type="component" value="Unassembled WGS sequence"/>
</dbReference>
<feature type="domain" description="Fibronectin type-III" evidence="2">
    <location>
        <begin position="92"/>
        <end position="176"/>
    </location>
</feature>
<dbReference type="InterPro" id="IPR036116">
    <property type="entry name" value="FN3_sf"/>
</dbReference>
<dbReference type="RefSeq" id="WP_094013697.1">
    <property type="nucleotide sequence ID" value="NZ_NMQW01000005.1"/>
</dbReference>
<dbReference type="Pfam" id="PF00415">
    <property type="entry name" value="RCC1"/>
    <property type="match status" value="4"/>
</dbReference>
<evidence type="ECO:0000313" key="4">
    <source>
        <dbReference type="Proteomes" id="UP000215509"/>
    </source>
</evidence>
<proteinExistence type="predicted"/>
<dbReference type="InterPro" id="IPR051210">
    <property type="entry name" value="Ub_ligase/GEF_domain"/>
</dbReference>
<dbReference type="Gene3D" id="2.130.10.30">
    <property type="entry name" value="Regulator of chromosome condensation 1/beta-lactamase-inhibitor protein II"/>
    <property type="match status" value="6"/>
</dbReference>
<dbReference type="InterPro" id="IPR000408">
    <property type="entry name" value="Reg_chr_condens"/>
</dbReference>
<dbReference type="InterPro" id="IPR003961">
    <property type="entry name" value="FN3_dom"/>
</dbReference>
<dbReference type="PRINTS" id="PR00633">
    <property type="entry name" value="RCCNDNSATION"/>
</dbReference>
<dbReference type="SMART" id="SM00060">
    <property type="entry name" value="FN3"/>
    <property type="match status" value="6"/>
</dbReference>
<evidence type="ECO:0000313" key="3">
    <source>
        <dbReference type="EMBL" id="OXM87400.1"/>
    </source>
</evidence>
<dbReference type="OrthoDB" id="27389at2"/>
<dbReference type="PANTHER" id="PTHR22870:SF408">
    <property type="entry name" value="OS09G0560450 PROTEIN"/>
    <property type="match status" value="1"/>
</dbReference>
<evidence type="ECO:0000256" key="1">
    <source>
        <dbReference type="ARBA" id="ARBA00022737"/>
    </source>
</evidence>
<comment type="caution">
    <text evidence="3">The sequence shown here is derived from an EMBL/GenBank/DDBJ whole genome shotgun (WGS) entry which is preliminary data.</text>
</comment>
<protein>
    <recommendedName>
        <fullName evidence="2">Fibronectin type-III domain-containing protein</fullName>
    </recommendedName>
</protein>
<dbReference type="Gene3D" id="2.60.40.10">
    <property type="entry name" value="Immunoglobulins"/>
    <property type="match status" value="6"/>
</dbReference>
<name>A0A229UVJ6_9BACL</name>
<dbReference type="SUPFAM" id="SSF49265">
    <property type="entry name" value="Fibronectin type III"/>
    <property type="match status" value="3"/>
</dbReference>
<dbReference type="Pfam" id="PF13540">
    <property type="entry name" value="RCC1_2"/>
    <property type="match status" value="1"/>
</dbReference>
<feature type="domain" description="Fibronectin type-III" evidence="2">
    <location>
        <begin position="183"/>
        <end position="270"/>
    </location>
</feature>
<dbReference type="PROSITE" id="PS00626">
    <property type="entry name" value="RCC1_2"/>
    <property type="match status" value="4"/>
</dbReference>
<gene>
    <name evidence="3" type="ORF">CF651_04650</name>
</gene>